<reference evidence="2" key="1">
    <citation type="journal article" date="2023" name="Front. Plant Sci.">
        <title>Chromosomal-level genome assembly of Melastoma candidum provides insights into trichome evolution.</title>
        <authorList>
            <person name="Zhong Y."/>
            <person name="Wu W."/>
            <person name="Sun C."/>
            <person name="Zou P."/>
            <person name="Liu Y."/>
            <person name="Dai S."/>
            <person name="Zhou R."/>
        </authorList>
    </citation>
    <scope>NUCLEOTIDE SEQUENCE [LARGE SCALE GENOMIC DNA]</scope>
</reference>
<dbReference type="EMBL" id="CM042890">
    <property type="protein sequence ID" value="KAI4311624.1"/>
    <property type="molecule type" value="Genomic_DNA"/>
</dbReference>
<dbReference type="Proteomes" id="UP001057402">
    <property type="component" value="Chromosome 11"/>
</dbReference>
<organism evidence="1 2">
    <name type="scientific">Melastoma candidum</name>
    <dbReference type="NCBI Taxonomy" id="119954"/>
    <lineage>
        <taxon>Eukaryota</taxon>
        <taxon>Viridiplantae</taxon>
        <taxon>Streptophyta</taxon>
        <taxon>Embryophyta</taxon>
        <taxon>Tracheophyta</taxon>
        <taxon>Spermatophyta</taxon>
        <taxon>Magnoliopsida</taxon>
        <taxon>eudicotyledons</taxon>
        <taxon>Gunneridae</taxon>
        <taxon>Pentapetalae</taxon>
        <taxon>rosids</taxon>
        <taxon>malvids</taxon>
        <taxon>Myrtales</taxon>
        <taxon>Melastomataceae</taxon>
        <taxon>Melastomatoideae</taxon>
        <taxon>Melastomateae</taxon>
        <taxon>Melastoma</taxon>
    </lineage>
</organism>
<name>A0ACB9LKG7_9MYRT</name>
<keyword evidence="2" id="KW-1185">Reference proteome</keyword>
<proteinExistence type="predicted"/>
<evidence type="ECO:0000313" key="1">
    <source>
        <dbReference type="EMBL" id="KAI4311624.1"/>
    </source>
</evidence>
<sequence length="524" mass="58477">MVKEGPCCHCGVTSTPLWRNGPPDKPVLCNACGSRWRTKGTLANYTPMHLRGEPQNFVDYRVARNSSSPLGRSKDVKPLKRKRLHENEVVLGITPDNSQSFSKVTLSDDDLSNRSSSGSAISNSESYAQFGSADASDLTDPAQSVVWDTSLPSRKRSCVIRSKPSAVEKLTKDLYTILQEQQSSCFSGSTEEDLLLECDTPMEMGHGSALIIHPSSIGREEESEASSLSINNKRHKINDVDSRAMTPVVHNKDTKLSTFPRMEKMKVPSQENEQGYFRREKFEQEKFHLLGSPHSPLLSIELKDVVNFEVFMKQLTSEEQIQLLKYLPAVDTAKSFDSLRGFFTGPEFLESMGSFQHLLAEGVFDGSPTGEMGEDRKMLKWLALFDLTKFKWIQHYRQVKDQKIASSMPCSEGPSRPKINVMKKHQVETTKGVSGQQEAVHHDNSYFGPRSLFAVPGYNANPPKPDSFYISEETFDPDQDLLLEVPSNSSFPQAELLRPAPSSTISQQASNNSSSCSQHPSDLR</sequence>
<evidence type="ECO:0000313" key="2">
    <source>
        <dbReference type="Proteomes" id="UP001057402"/>
    </source>
</evidence>
<comment type="caution">
    <text evidence="1">The sequence shown here is derived from an EMBL/GenBank/DDBJ whole genome shotgun (WGS) entry which is preliminary data.</text>
</comment>
<gene>
    <name evidence="1" type="ORF">MLD38_036505</name>
</gene>
<accession>A0ACB9LKG7</accession>
<protein>
    <submittedName>
        <fullName evidence="1">Uncharacterized protein</fullName>
    </submittedName>
</protein>